<evidence type="ECO:0000313" key="2">
    <source>
        <dbReference type="EMBL" id="SHH41195.1"/>
    </source>
</evidence>
<reference evidence="3" key="1">
    <citation type="submission" date="2016-11" db="EMBL/GenBank/DDBJ databases">
        <authorList>
            <person name="Varghese N."/>
            <person name="Submissions S."/>
        </authorList>
    </citation>
    <scope>NUCLEOTIDE SEQUENCE [LARGE SCALE GENOMIC DNA]</scope>
    <source>
        <strain evidence="3">DSM 15285</strain>
    </source>
</reference>
<dbReference type="RefSeq" id="WP_072725832.1">
    <property type="nucleotide sequence ID" value="NZ_FQXH01000023.1"/>
</dbReference>
<keyword evidence="1" id="KW-1133">Transmembrane helix</keyword>
<dbReference type="Proteomes" id="UP000242520">
    <property type="component" value="Unassembled WGS sequence"/>
</dbReference>
<feature type="transmembrane region" description="Helical" evidence="1">
    <location>
        <begin position="102"/>
        <end position="122"/>
    </location>
</feature>
<dbReference type="EMBL" id="FQXH01000023">
    <property type="protein sequence ID" value="SHH41195.1"/>
    <property type="molecule type" value="Genomic_DNA"/>
</dbReference>
<name>A0A1M5SRS5_9FIRM</name>
<keyword evidence="1" id="KW-0812">Transmembrane</keyword>
<evidence type="ECO:0000313" key="3">
    <source>
        <dbReference type="Proteomes" id="UP000242520"/>
    </source>
</evidence>
<keyword evidence="3" id="KW-1185">Reference proteome</keyword>
<dbReference type="AlphaFoldDB" id="A0A1M5SRS5"/>
<feature type="transmembrane region" description="Helical" evidence="1">
    <location>
        <begin position="128"/>
        <end position="153"/>
    </location>
</feature>
<sequence length="162" mass="18869">MSKRIAFLGMLLGINQIFLFFSSVIPTNRLFFLALSSLPISLVIIENDFKSGVLFYISSVLLSFIVVPNKIHLAIYILFFGIYGLIKYIIEKNRNLVTEYILKILSFNMLFFIGYFIVRNFVFVKLNMVVILVLQVVFLIYDYAYGIFINYYYDKIKGNMGL</sequence>
<keyword evidence="1" id="KW-0472">Membrane</keyword>
<dbReference type="STRING" id="1123350.SAMN02744040_01881"/>
<proteinExistence type="predicted"/>
<accession>A0A1M5SRS5</accession>
<dbReference type="OrthoDB" id="1708005at2"/>
<feature type="transmembrane region" description="Helical" evidence="1">
    <location>
        <begin position="5"/>
        <end position="24"/>
    </location>
</feature>
<protein>
    <recommendedName>
        <fullName evidence="4">Rod shape-determining protein MreD</fullName>
    </recommendedName>
</protein>
<organism evidence="2 3">
    <name type="scientific">Tepidibacter thalassicus DSM 15285</name>
    <dbReference type="NCBI Taxonomy" id="1123350"/>
    <lineage>
        <taxon>Bacteria</taxon>
        <taxon>Bacillati</taxon>
        <taxon>Bacillota</taxon>
        <taxon>Clostridia</taxon>
        <taxon>Peptostreptococcales</taxon>
        <taxon>Peptostreptococcaceae</taxon>
        <taxon>Tepidibacter</taxon>
    </lineage>
</organism>
<evidence type="ECO:0008006" key="4">
    <source>
        <dbReference type="Google" id="ProtNLM"/>
    </source>
</evidence>
<gene>
    <name evidence="2" type="ORF">SAMN02744040_01881</name>
</gene>
<evidence type="ECO:0000256" key="1">
    <source>
        <dbReference type="SAM" id="Phobius"/>
    </source>
</evidence>